<dbReference type="EMBL" id="CP113797">
    <property type="protein sequence ID" value="WAL61260.1"/>
    <property type="molecule type" value="Genomic_DNA"/>
</dbReference>
<organism evidence="1 2">
    <name type="scientific">Thermocoleostomius sinensis A174</name>
    <dbReference type="NCBI Taxonomy" id="2016057"/>
    <lineage>
        <taxon>Bacteria</taxon>
        <taxon>Bacillati</taxon>
        <taxon>Cyanobacteriota</taxon>
        <taxon>Cyanophyceae</taxon>
        <taxon>Oculatellales</taxon>
        <taxon>Oculatellaceae</taxon>
        <taxon>Thermocoleostomius</taxon>
    </lineage>
</organism>
<dbReference type="KEGG" id="tsin:OXH18_04475"/>
<dbReference type="Proteomes" id="UP001163152">
    <property type="component" value="Chromosome"/>
</dbReference>
<accession>A0A9E8ZHF5</accession>
<proteinExistence type="predicted"/>
<evidence type="ECO:0000313" key="1">
    <source>
        <dbReference type="EMBL" id="WAL61260.1"/>
    </source>
</evidence>
<keyword evidence="2" id="KW-1185">Reference proteome</keyword>
<evidence type="ECO:0000313" key="2">
    <source>
        <dbReference type="Proteomes" id="UP001163152"/>
    </source>
</evidence>
<gene>
    <name evidence="1" type="ORF">OXH18_04475</name>
</gene>
<reference evidence="1" key="1">
    <citation type="submission" date="2022-12" db="EMBL/GenBank/DDBJ databases">
        <title>Polyphasic identification of a Novel Hot-Spring Cyanobacterium Ocullathermofonsia sinensis gen nov. sp. nov. and Genomic Insights on its Adaptations to the Thermal Habitat.</title>
        <authorList>
            <person name="Daroch M."/>
            <person name="Tang J."/>
            <person name="Jiang Y."/>
        </authorList>
    </citation>
    <scope>NUCLEOTIDE SEQUENCE</scope>
    <source>
        <strain evidence="1">PKUAC-SCTA174</strain>
    </source>
</reference>
<protein>
    <submittedName>
        <fullName evidence="1">Uncharacterized protein</fullName>
    </submittedName>
</protein>
<dbReference type="AlphaFoldDB" id="A0A9E8ZHF5"/>
<sequence>MTVATDPVATNQTSVAYGVHSEVGKLRKVMVVHRVWPILV</sequence>
<name>A0A9E8ZHF5_9CYAN</name>